<name>M8AVM3_AEGTA</name>
<dbReference type="PANTHER" id="PTHR33085:SF40">
    <property type="entry name" value="OS06G0189600 PROTEIN"/>
    <property type="match status" value="1"/>
</dbReference>
<organism evidence="1">
    <name type="scientific">Aegilops tauschii</name>
    <name type="common">Tausch's goatgrass</name>
    <name type="synonym">Aegilops squarrosa</name>
    <dbReference type="NCBI Taxonomy" id="37682"/>
    <lineage>
        <taxon>Eukaryota</taxon>
        <taxon>Viridiplantae</taxon>
        <taxon>Streptophyta</taxon>
        <taxon>Embryophyta</taxon>
        <taxon>Tracheophyta</taxon>
        <taxon>Spermatophyta</taxon>
        <taxon>Magnoliopsida</taxon>
        <taxon>Liliopsida</taxon>
        <taxon>Poales</taxon>
        <taxon>Poaceae</taxon>
        <taxon>BOP clade</taxon>
        <taxon>Pooideae</taxon>
        <taxon>Triticodae</taxon>
        <taxon>Triticeae</taxon>
        <taxon>Triticinae</taxon>
        <taxon>Aegilops</taxon>
    </lineage>
</organism>
<proteinExistence type="predicted"/>
<protein>
    <submittedName>
        <fullName evidence="1">Uncharacterized protein</fullName>
    </submittedName>
</protein>
<dbReference type="InterPro" id="IPR012871">
    <property type="entry name" value="DUF1668_ORYSA"/>
</dbReference>
<sequence>MARDSLQAIGRSKVSDHRRQPCHFLGSSPCIARYVQIHAAAAAITRTEETIDLMASKSTIRRFVNLIVDDGIPGARSLRRIDLTRHKLFNTTVPVLPLDGDAAPATADDRKTKNMRMIKLPAADFNFQGSGSSLYWCIQCFPLAGRKVLCVDQCGRTSLFDADTKQVDDIRYLDTPKRMPVSIFVPGADDRVTRASTCWRVVPVGKTQSQEKTAERSGTYCLDTAKHTWTQVGDWTLPFVGKVQYVPELKLWFGICADDWQIGAADLSTMDMGMGMDSQQPQLAGAWKELEPPPEWTEIQCPQLVNLGSGRFCVARFFLHSWTHPLGFFYNQYC</sequence>
<evidence type="ECO:0000313" key="1">
    <source>
        <dbReference type="EnsemblPlants" id="EMT05479"/>
    </source>
</evidence>
<dbReference type="Pfam" id="PF07893">
    <property type="entry name" value="DUF1668"/>
    <property type="match status" value="2"/>
</dbReference>
<accession>M8AVM3</accession>
<dbReference type="AlphaFoldDB" id="M8AVM3"/>
<dbReference type="EnsemblPlants" id="EMT05479">
    <property type="protein sequence ID" value="EMT05479"/>
    <property type="gene ID" value="F775_22110"/>
</dbReference>
<dbReference type="PANTHER" id="PTHR33085">
    <property type="entry name" value="OS12G0113100 PROTEIN-RELATED"/>
    <property type="match status" value="1"/>
</dbReference>
<reference evidence="1" key="1">
    <citation type="submission" date="2015-06" db="UniProtKB">
        <authorList>
            <consortium name="EnsemblPlants"/>
        </authorList>
    </citation>
    <scope>IDENTIFICATION</scope>
</reference>